<reference evidence="1" key="1">
    <citation type="submission" date="2020-08" db="EMBL/GenBank/DDBJ databases">
        <title>Ramlibacter sp. USB13 16S ribosomal RNA gene genome sequencing and assembly.</title>
        <authorList>
            <person name="Kang M."/>
        </authorList>
    </citation>
    <scope>NUCLEOTIDE SEQUENCE</scope>
    <source>
        <strain evidence="1">USB13</strain>
    </source>
</reference>
<name>A0A923MRE3_9BURK</name>
<accession>A0A923MRE3</accession>
<dbReference type="RefSeq" id="WP_187076157.1">
    <property type="nucleotide sequence ID" value="NZ_JACORT010000003.1"/>
</dbReference>
<gene>
    <name evidence="1" type="ORF">H8N03_10745</name>
</gene>
<comment type="caution">
    <text evidence="1">The sequence shown here is derived from an EMBL/GenBank/DDBJ whole genome shotgun (WGS) entry which is preliminary data.</text>
</comment>
<protein>
    <submittedName>
        <fullName evidence="1">Uncharacterized protein</fullName>
    </submittedName>
</protein>
<organism evidence="1 2">
    <name type="scientific">Ramlibacter cellulosilyticus</name>
    <dbReference type="NCBI Taxonomy" id="2764187"/>
    <lineage>
        <taxon>Bacteria</taxon>
        <taxon>Pseudomonadati</taxon>
        <taxon>Pseudomonadota</taxon>
        <taxon>Betaproteobacteria</taxon>
        <taxon>Burkholderiales</taxon>
        <taxon>Comamonadaceae</taxon>
        <taxon>Ramlibacter</taxon>
    </lineage>
</organism>
<evidence type="ECO:0000313" key="1">
    <source>
        <dbReference type="EMBL" id="MBC5783423.1"/>
    </source>
</evidence>
<dbReference type="Proteomes" id="UP000608513">
    <property type="component" value="Unassembled WGS sequence"/>
</dbReference>
<sequence>MSAEPRFLVPRQLRPGADRLEVWTPFAVMFRDSFDGRVVAAGLRVELSDPVTRRMQALEANTQGIFVAHRLPRIRPEDADASPSPRRAFGLRVRDLRGRFLPLRLSPELPVAGLLDPDGPASPPADLPFIPLYSASTRGLGGGVGLLRAQLRRASDPDAPLSWARVELWAGVLRLGEGLADAGGEVLLPCHLPPPRDPPLHGSPPEPDAGFERNRWDVQLRAYWDPALAAEPVPDLQAVRAQPEVPLLRNAGSPPEPLGALVLRPGATLVARSDASSFLFAGA</sequence>
<proteinExistence type="predicted"/>
<dbReference type="EMBL" id="JACORT010000003">
    <property type="protein sequence ID" value="MBC5783423.1"/>
    <property type="molecule type" value="Genomic_DNA"/>
</dbReference>
<dbReference type="AlphaFoldDB" id="A0A923MRE3"/>
<keyword evidence="2" id="KW-1185">Reference proteome</keyword>
<evidence type="ECO:0000313" key="2">
    <source>
        <dbReference type="Proteomes" id="UP000608513"/>
    </source>
</evidence>